<proteinExistence type="predicted"/>
<reference evidence="1" key="1">
    <citation type="submission" date="2023-06" db="EMBL/GenBank/DDBJ databases">
        <title>Conoideocrella luteorostrata (Hypocreales: Clavicipitaceae), a potential biocontrol fungus for elongate hemlock scale in United States Christmas tree production areas.</title>
        <authorList>
            <person name="Barrett H."/>
            <person name="Lovett B."/>
            <person name="Macias A.M."/>
            <person name="Stajich J.E."/>
            <person name="Kasson M.T."/>
        </authorList>
    </citation>
    <scope>NUCLEOTIDE SEQUENCE</scope>
    <source>
        <strain evidence="1">ARSEF 14590</strain>
    </source>
</reference>
<dbReference type="Proteomes" id="UP001251528">
    <property type="component" value="Unassembled WGS sequence"/>
</dbReference>
<keyword evidence="2" id="KW-1185">Reference proteome</keyword>
<evidence type="ECO:0000313" key="1">
    <source>
        <dbReference type="EMBL" id="KAK2616912.1"/>
    </source>
</evidence>
<gene>
    <name evidence="1" type="ORF">QQS21_000290</name>
</gene>
<evidence type="ECO:0000313" key="2">
    <source>
        <dbReference type="Proteomes" id="UP001251528"/>
    </source>
</evidence>
<dbReference type="EMBL" id="JASWJB010000002">
    <property type="protein sequence ID" value="KAK2616912.1"/>
    <property type="molecule type" value="Genomic_DNA"/>
</dbReference>
<protein>
    <recommendedName>
        <fullName evidence="3">F-box domain-containing protein</fullName>
    </recommendedName>
</protein>
<dbReference type="AlphaFoldDB" id="A0AAJ0G2R1"/>
<accession>A0AAJ0G2R1</accession>
<dbReference type="PANTHER" id="PTHR42057">
    <property type="entry name" value="F-BOX DOMAIN PROTEIN (AFU_ORTHOLOGUE AFUA_4G00200)"/>
    <property type="match status" value="1"/>
</dbReference>
<dbReference type="PANTHER" id="PTHR42057:SF2">
    <property type="entry name" value="F-BOX DOMAIN PROTEIN (AFU_ORTHOLOGUE AFUA_4G00200)-RELATED"/>
    <property type="match status" value="1"/>
</dbReference>
<dbReference type="SUPFAM" id="SSF81383">
    <property type="entry name" value="F-box domain"/>
    <property type="match status" value="1"/>
</dbReference>
<dbReference type="InterPro" id="IPR036047">
    <property type="entry name" value="F-box-like_dom_sf"/>
</dbReference>
<evidence type="ECO:0008006" key="3">
    <source>
        <dbReference type="Google" id="ProtNLM"/>
    </source>
</evidence>
<sequence>MASKAKSPSATSRPWVQLPEDIFSHIFSFVFQPDLLNCRLLNHDLGSLATTWAFRHIRLEANLDDENDRFVQLAMSPKLRLLVREITCDTWIGPNYRYHTNGNYLFPVRFMKDLPCLRFFASLKTLHLRFSQYCGSRNNEFSMIEIEESYDFRYRVLDTVFQCLAGTWSAEGQRKLDDSLDLSLNIKPDSYKIPSGHVTTSPIHIKTFTVSNLADYDDKRLTSSDAFQKVINSRHLTDLKLLIAVAKNVLAPEITPYYREKYEMFQSLPQTWLSPVLAQNLKVLSLFCNECWGWSPKMDFRAVNPTAGSESGFPALRVLALGNYIFSHVWQIDWIATLGRKNGRGGLEELYLDDCPILFHARYYTRLDNSTTTYGQDANGVDIVVSNKGYPTIDNMTDRTLAQNRQDVASYDLRWHHILPQWRQKMTALKVFKMGHGNWDGPPLETQDALWCAYGADHKSEVLDHRISNNNFLSYDCPAPRDDDVDNTTLDIAFLHGTGISQRVDYLLPYVEYDKIGSPSSWLERLEEEWSNCSEEGKSELEEGARAPGEETRMLDEAALKALQEAIAMRIKSGGGT</sequence>
<organism evidence="1 2">
    <name type="scientific">Conoideocrella luteorostrata</name>
    <dbReference type="NCBI Taxonomy" id="1105319"/>
    <lineage>
        <taxon>Eukaryota</taxon>
        <taxon>Fungi</taxon>
        <taxon>Dikarya</taxon>
        <taxon>Ascomycota</taxon>
        <taxon>Pezizomycotina</taxon>
        <taxon>Sordariomycetes</taxon>
        <taxon>Hypocreomycetidae</taxon>
        <taxon>Hypocreales</taxon>
        <taxon>Clavicipitaceae</taxon>
        <taxon>Conoideocrella</taxon>
    </lineage>
</organism>
<name>A0AAJ0G2R1_9HYPO</name>
<comment type="caution">
    <text evidence="1">The sequence shown here is derived from an EMBL/GenBank/DDBJ whole genome shotgun (WGS) entry which is preliminary data.</text>
</comment>